<feature type="transmembrane region" description="Helical" evidence="9">
    <location>
        <begin position="105"/>
        <end position="130"/>
    </location>
</feature>
<evidence type="ECO:0000256" key="7">
    <source>
        <dbReference type="ARBA" id="ARBA00022989"/>
    </source>
</evidence>
<dbReference type="GO" id="GO:0005315">
    <property type="term" value="F:phosphate transmembrane transporter activity"/>
    <property type="evidence" value="ECO:0007669"/>
    <property type="project" value="InterPro"/>
</dbReference>
<dbReference type="GO" id="GO:0005886">
    <property type="term" value="C:plasma membrane"/>
    <property type="evidence" value="ECO:0007669"/>
    <property type="project" value="UniProtKB-SubCell"/>
</dbReference>
<dbReference type="InterPro" id="IPR000515">
    <property type="entry name" value="MetI-like"/>
</dbReference>
<keyword evidence="7 9" id="KW-1133">Transmembrane helix</keyword>
<dbReference type="STRING" id="1188229.GlitD10_1115"/>
<keyword evidence="8 9" id="KW-0472">Membrane</keyword>
<organism evidence="11 12">
    <name type="scientific">Gloeomargarita lithophora Alchichica-D10</name>
    <dbReference type="NCBI Taxonomy" id="1188229"/>
    <lineage>
        <taxon>Bacteria</taxon>
        <taxon>Bacillati</taxon>
        <taxon>Cyanobacteriota</taxon>
        <taxon>Cyanophyceae</taxon>
        <taxon>Gloeomargaritales</taxon>
        <taxon>Gloeomargaritaceae</taxon>
        <taxon>Gloeomargarita</taxon>
    </lineage>
</organism>
<feature type="transmembrane region" description="Helical" evidence="9">
    <location>
        <begin position="12"/>
        <end position="34"/>
    </location>
</feature>
<evidence type="ECO:0000313" key="11">
    <source>
        <dbReference type="EMBL" id="APB33435.1"/>
    </source>
</evidence>
<dbReference type="CDD" id="cd06261">
    <property type="entry name" value="TM_PBP2"/>
    <property type="match status" value="1"/>
</dbReference>
<feature type="transmembrane region" description="Helical" evidence="9">
    <location>
        <begin position="233"/>
        <end position="254"/>
    </location>
</feature>
<dbReference type="InterPro" id="IPR051408">
    <property type="entry name" value="Phosphate_transprt_permease"/>
</dbReference>
<feature type="transmembrane region" description="Helical" evidence="9">
    <location>
        <begin position="260"/>
        <end position="279"/>
    </location>
</feature>
<dbReference type="Proteomes" id="UP000180235">
    <property type="component" value="Chromosome"/>
</dbReference>
<dbReference type="PROSITE" id="PS50928">
    <property type="entry name" value="ABC_TM1"/>
    <property type="match status" value="1"/>
</dbReference>
<accession>A0A1J0ABY1</accession>
<dbReference type="EMBL" id="CP017675">
    <property type="protein sequence ID" value="APB33435.1"/>
    <property type="molecule type" value="Genomic_DNA"/>
</dbReference>
<feature type="domain" description="ABC transmembrane type-1" evidence="10">
    <location>
        <begin position="68"/>
        <end position="279"/>
    </location>
</feature>
<evidence type="ECO:0000313" key="12">
    <source>
        <dbReference type="Proteomes" id="UP000180235"/>
    </source>
</evidence>
<dbReference type="Gene3D" id="1.10.3720.10">
    <property type="entry name" value="MetI-like"/>
    <property type="match status" value="1"/>
</dbReference>
<dbReference type="NCBIfam" id="TIGR00974">
    <property type="entry name" value="3a0107s02c"/>
    <property type="match status" value="1"/>
</dbReference>
<keyword evidence="4 9" id="KW-1003">Cell membrane</keyword>
<feature type="transmembrane region" description="Helical" evidence="9">
    <location>
        <begin position="182"/>
        <end position="204"/>
    </location>
</feature>
<gene>
    <name evidence="11" type="primary">pstA-1</name>
    <name evidence="11" type="ORF">GlitD10_1115</name>
</gene>
<evidence type="ECO:0000259" key="10">
    <source>
        <dbReference type="PROSITE" id="PS50928"/>
    </source>
</evidence>
<evidence type="ECO:0000256" key="3">
    <source>
        <dbReference type="ARBA" id="ARBA00022448"/>
    </source>
</evidence>
<evidence type="ECO:0000256" key="4">
    <source>
        <dbReference type="ARBA" id="ARBA00022475"/>
    </source>
</evidence>
<dbReference type="InterPro" id="IPR035906">
    <property type="entry name" value="MetI-like_sf"/>
</dbReference>
<dbReference type="KEGG" id="glt:GlitD10_1115"/>
<feature type="transmembrane region" description="Helical" evidence="9">
    <location>
        <begin position="46"/>
        <end position="65"/>
    </location>
</feature>
<feature type="transmembrane region" description="Helical" evidence="9">
    <location>
        <begin position="71"/>
        <end position="93"/>
    </location>
</feature>
<evidence type="ECO:0000256" key="5">
    <source>
        <dbReference type="ARBA" id="ARBA00022592"/>
    </source>
</evidence>
<dbReference type="RefSeq" id="WP_084111498.1">
    <property type="nucleotide sequence ID" value="NZ_CP017675.1"/>
</dbReference>
<dbReference type="PANTHER" id="PTHR42922">
    <property type="entry name" value="PHOSPHATE TRANSPORT SYSTEM PERMEASE PROTEIN PSTA"/>
    <property type="match status" value="1"/>
</dbReference>
<comment type="similarity">
    <text evidence="2 9">Belongs to the binding-protein-dependent transport system permease family. CysTW subfamily.</text>
</comment>
<dbReference type="GO" id="GO:0035435">
    <property type="term" value="P:phosphate ion transmembrane transport"/>
    <property type="evidence" value="ECO:0007669"/>
    <property type="project" value="InterPro"/>
</dbReference>
<evidence type="ECO:0000256" key="9">
    <source>
        <dbReference type="RuleBase" id="RU363043"/>
    </source>
</evidence>
<evidence type="ECO:0000256" key="6">
    <source>
        <dbReference type="ARBA" id="ARBA00022692"/>
    </source>
</evidence>
<keyword evidence="6 9" id="KW-0812">Transmembrane</keyword>
<dbReference type="InterPro" id="IPR005672">
    <property type="entry name" value="Phosphate_PstA"/>
</dbReference>
<proteinExistence type="inferred from homology"/>
<keyword evidence="5" id="KW-0592">Phosphate transport</keyword>
<evidence type="ECO:0000256" key="1">
    <source>
        <dbReference type="ARBA" id="ARBA00004651"/>
    </source>
</evidence>
<dbReference type="SUPFAM" id="SSF161098">
    <property type="entry name" value="MetI-like"/>
    <property type="match status" value="1"/>
</dbReference>
<feature type="transmembrane region" description="Helical" evidence="9">
    <location>
        <begin position="136"/>
        <end position="161"/>
    </location>
</feature>
<protein>
    <recommendedName>
        <fullName evidence="9">Phosphate transport system permease protein PstA</fullName>
    </recommendedName>
</protein>
<keyword evidence="3" id="KW-0813">Transport</keyword>
<reference evidence="11 12" key="1">
    <citation type="submission" date="2016-10" db="EMBL/GenBank/DDBJ databases">
        <title>Description of Gloeomargarita lithophora gen. nov., sp. nov., a thylakoid-bearing basal-branching cyanobacterium with intracellular carbonates, and proposal for Gloeomargaritales ord. nov.</title>
        <authorList>
            <person name="Moreira D."/>
            <person name="Tavera R."/>
            <person name="Benzerara K."/>
            <person name="Skouri-Panet F."/>
            <person name="Couradeau E."/>
            <person name="Gerard E."/>
            <person name="Loussert C."/>
            <person name="Novelo E."/>
            <person name="Zivanovic Y."/>
            <person name="Lopez-Garcia P."/>
        </authorList>
    </citation>
    <scope>NUCLEOTIDE SEQUENCE [LARGE SCALE GENOMIC DNA]</scope>
    <source>
        <strain evidence="11 12">D10</strain>
    </source>
</reference>
<sequence>MAWVRRGVDGLLSLLVALAVVGVMAVLAWVLGYVSYRGGTQILRGGWAIFTALPPAPLGGVGGFGPALVGSLILITLAVGMALPVSVLAALYLSEFCAFSWLVQVLNLGLDILAGIPSIMAGVFIFGVVIVHTRTFSALAGSLALALLIMPILTTATRLALGAVPGEIRQGAWALGATRWQMVTGILLPQAWPAIVSGLTLGIARAVGETAPLLFTALFSSYYLPVQALGIPALFTQPLASLPVLIYTFALSPFANQQDLAWAAALVLILCILGLNLLARWGERT</sequence>
<evidence type="ECO:0000256" key="2">
    <source>
        <dbReference type="ARBA" id="ARBA00007069"/>
    </source>
</evidence>
<keyword evidence="12" id="KW-1185">Reference proteome</keyword>
<dbReference type="AlphaFoldDB" id="A0A1J0ABY1"/>
<dbReference type="OrthoDB" id="9807065at2"/>
<comment type="subcellular location">
    <subcellularLocation>
        <location evidence="1 9">Cell membrane</location>
        <topology evidence="1 9">Multi-pass membrane protein</topology>
    </subcellularLocation>
</comment>
<evidence type="ECO:0000256" key="8">
    <source>
        <dbReference type="ARBA" id="ARBA00023136"/>
    </source>
</evidence>
<dbReference type="PANTHER" id="PTHR42922:SF1">
    <property type="entry name" value="PHOSPHATE TRANSPORT SYSTEM PERMEASE PROTEIN PSTA"/>
    <property type="match status" value="1"/>
</dbReference>
<dbReference type="Pfam" id="PF00528">
    <property type="entry name" value="BPD_transp_1"/>
    <property type="match status" value="1"/>
</dbReference>
<name>A0A1J0ABY1_9CYAN</name>